<dbReference type="InterPro" id="IPR002885">
    <property type="entry name" value="PPR_rpt"/>
</dbReference>
<feature type="region of interest" description="Disordered" evidence="6">
    <location>
        <begin position="51"/>
        <end position="124"/>
    </location>
</feature>
<dbReference type="STRING" id="215637.A0A4P9ZTI4"/>
<feature type="compositionally biased region" description="Low complexity" evidence="6">
    <location>
        <begin position="52"/>
        <end position="70"/>
    </location>
</feature>
<comment type="subunit">
    <text evidence="4">Binds to mitochondrial small subunit 15S rRNA.</text>
</comment>
<evidence type="ECO:0000256" key="1">
    <source>
        <dbReference type="ARBA" id="ARBA00006192"/>
    </source>
</evidence>
<keyword evidence="8" id="KW-1185">Reference proteome</keyword>
<dbReference type="Pfam" id="PF01535">
    <property type="entry name" value="PPR"/>
    <property type="match status" value="1"/>
</dbReference>
<evidence type="ECO:0000313" key="8">
    <source>
        <dbReference type="Proteomes" id="UP000268162"/>
    </source>
</evidence>
<gene>
    <name evidence="7" type="ORF">BJ085DRAFT_40788</name>
</gene>
<evidence type="ECO:0000256" key="3">
    <source>
        <dbReference type="ARBA" id="ARBA00044493"/>
    </source>
</evidence>
<evidence type="ECO:0000313" key="7">
    <source>
        <dbReference type="EMBL" id="RKP36785.1"/>
    </source>
</evidence>
<feature type="repeat" description="PPR" evidence="5">
    <location>
        <begin position="776"/>
        <end position="810"/>
    </location>
</feature>
<dbReference type="PROSITE" id="PS51375">
    <property type="entry name" value="PPR"/>
    <property type="match status" value="1"/>
</dbReference>
<dbReference type="Gene3D" id="1.25.40.10">
    <property type="entry name" value="Tetratricopeptide repeat domain"/>
    <property type="match status" value="1"/>
</dbReference>
<name>A0A4P9ZTI4_9FUNG</name>
<dbReference type="PANTHER" id="PTHR47447:SF28">
    <property type="entry name" value="PENTACOTRIPEPTIDE-REPEAT REGION OF PRORP DOMAIN-CONTAINING PROTEIN"/>
    <property type="match status" value="1"/>
</dbReference>
<sequence>MKPLRLAGPGQRRLLHHRWRPKHLRPVSAVSPVTLAQKFEDYKRSVGLVEEAAPTPAHSTSTSASAPPTSGKLPSKDFPRPFLPDRFHATRIHPSPDDMGEPPTSPIYRQPRPRRQREALSHQPFNQPVARFRRLLRSPSRSSHRTDPLWSLFRIRCRGKNSPQLTAAEWRQWVTMLTDAVAQTSPDIPVDTCPADSIFTLDEEAVGTRNIITWPADRLRFTLDHWIGTSPSLWSAWLAHYLTENPALESSTLDNAPLFMPSNWKDPPPEASLRQLDGEGGTLNASRFIKGSTGSPIERQFDDQDFVVLVKAYLILDEPRWASWALAIARRWKIFDPFPGDLYLALFKGFRRIGDGYGALAAWYHHYPTTPTNTTGPTTAPTAFTNMFTPAPPDLTEHPTLSVATAFIEALALSAIYSPTHPAAAPTTTIVATSEVDHDQSEYPGSPLAIELESIDFSAQPYVAVAQAWLNRTTHSGMVAEAEQRLQVLETQYDWAFPTSTYIALAQGYWVEGQFEAVQACYTRCLKPQETTWTTMERQAIIQLIARTEGMELMDQPWIDRYFSESALWTDLPPVQSTIEVLIAAFSQSSQPQQALQLFDLHSSRSDPSTVESTGGVFEWSHKTMWAIAQALLDTSRPSRARDLVDERLAQHPRLTITDYNALIPLHAALADPPAPAPAFLLYRQLCQSHLRPTVATFEALLQVCITHWDHPSTRLVVGPKLPREIRAAGLTYTVRLYNRWLEYLLLGPKGTDHLDEAMEVLETMLTSNQPYAQPDHTTYELIVRCLCQQGMYRDAENFFPLMRQNYIEPSTELVQLVAQQHGREELD</sequence>
<protein>
    <submittedName>
        <fullName evidence="7">Uncharacterized protein</fullName>
    </submittedName>
</protein>
<reference evidence="8" key="1">
    <citation type="journal article" date="2018" name="Nat. Microbiol.">
        <title>Leveraging single-cell genomics to expand the fungal tree of life.</title>
        <authorList>
            <person name="Ahrendt S.R."/>
            <person name="Quandt C.A."/>
            <person name="Ciobanu D."/>
            <person name="Clum A."/>
            <person name="Salamov A."/>
            <person name="Andreopoulos B."/>
            <person name="Cheng J.F."/>
            <person name="Woyke T."/>
            <person name="Pelin A."/>
            <person name="Henrissat B."/>
            <person name="Reynolds N.K."/>
            <person name="Benny G.L."/>
            <person name="Smith M.E."/>
            <person name="James T.Y."/>
            <person name="Grigoriev I.V."/>
        </authorList>
    </citation>
    <scope>NUCLEOTIDE SEQUENCE [LARGE SCALE GENOMIC DNA]</scope>
    <source>
        <strain evidence="8">RSA 468</strain>
    </source>
</reference>
<dbReference type="PANTHER" id="PTHR47447">
    <property type="entry name" value="OS03G0856100 PROTEIN"/>
    <property type="match status" value="1"/>
</dbReference>
<dbReference type="AlphaFoldDB" id="A0A4P9ZTI4"/>
<dbReference type="Proteomes" id="UP000268162">
    <property type="component" value="Unassembled WGS sequence"/>
</dbReference>
<dbReference type="InterPro" id="IPR011990">
    <property type="entry name" value="TPR-like_helical_dom_sf"/>
</dbReference>
<proteinExistence type="inferred from homology"/>
<evidence type="ECO:0000256" key="5">
    <source>
        <dbReference type="PROSITE-ProRule" id="PRU00708"/>
    </source>
</evidence>
<comment type="similarity">
    <text evidence="1">Belongs to the CCM1 family.</text>
</comment>
<evidence type="ECO:0000256" key="4">
    <source>
        <dbReference type="ARBA" id="ARBA00044511"/>
    </source>
</evidence>
<keyword evidence="2" id="KW-0677">Repeat</keyword>
<comment type="function">
    <text evidence="3">Regulates mitochondrial small subunit maturation by controlling 15S rRNA 5'-end processing. Localizes to the 5' precursor of the 15S rRNA in a position that is subsequently occupied by mS47 in the mature yeast mtSSU. Uses structure and sequence-specific RNA recognition, binding to a single-stranded region of the precursor and specifically recognizing bases -6 to -1. The exchange of Ccm1 for mS47 is coupled to the irreversible removal of precursor rRNA that is accompanied by conformational changes of the mitoribosomal proteins uS5m and mS26. These conformational changes signal completion of 5'-end rRNA processing through protection of the mature 5'-end of the 15S rRNA and stabilization of mS47. The removal of the 5' precursor together with the dissociation of Ccm1 may be catalyzed by the 5'-3' exoribonuclease Pet127. Involved in the specific removal of group I introns in mitochondrial encoded transcripts.</text>
</comment>
<accession>A0A4P9ZTI4</accession>
<organism evidence="7 8">
    <name type="scientific">Dimargaris cristalligena</name>
    <dbReference type="NCBI Taxonomy" id="215637"/>
    <lineage>
        <taxon>Eukaryota</taxon>
        <taxon>Fungi</taxon>
        <taxon>Fungi incertae sedis</taxon>
        <taxon>Zoopagomycota</taxon>
        <taxon>Kickxellomycotina</taxon>
        <taxon>Dimargaritomycetes</taxon>
        <taxon>Dimargaritales</taxon>
        <taxon>Dimargaritaceae</taxon>
        <taxon>Dimargaris</taxon>
    </lineage>
</organism>
<evidence type="ECO:0000256" key="6">
    <source>
        <dbReference type="SAM" id="MobiDB-lite"/>
    </source>
</evidence>
<evidence type="ECO:0000256" key="2">
    <source>
        <dbReference type="ARBA" id="ARBA00022737"/>
    </source>
</evidence>
<feature type="compositionally biased region" description="Basic and acidic residues" evidence="6">
    <location>
        <begin position="74"/>
        <end position="88"/>
    </location>
</feature>
<dbReference type="EMBL" id="ML002595">
    <property type="protein sequence ID" value="RKP36785.1"/>
    <property type="molecule type" value="Genomic_DNA"/>
</dbReference>